<dbReference type="AlphaFoldDB" id="A0A1W1CKF8"/>
<keyword evidence="1" id="KW-0472">Membrane</keyword>
<name>A0A1W1CKF8_9ZZZZ</name>
<organism evidence="2">
    <name type="scientific">hydrothermal vent metagenome</name>
    <dbReference type="NCBI Taxonomy" id="652676"/>
    <lineage>
        <taxon>unclassified sequences</taxon>
        <taxon>metagenomes</taxon>
        <taxon>ecological metagenomes</taxon>
    </lineage>
</organism>
<accession>A0A1W1CKF8</accession>
<sequence length="72" mass="8320">MKKQVFTFIGLFILLAIGYHIREWFDHPYEHLMGISGGGFGLGLIHPIVFTFAVYLVYTIILWLGSMIKKIF</sequence>
<proteinExistence type="predicted"/>
<gene>
    <name evidence="2" type="ORF">MNB_SV-12-1927</name>
</gene>
<keyword evidence="1" id="KW-0812">Transmembrane</keyword>
<feature type="transmembrane region" description="Helical" evidence="1">
    <location>
        <begin position="42"/>
        <end position="64"/>
    </location>
</feature>
<dbReference type="EMBL" id="FPHE01000151">
    <property type="protein sequence ID" value="SFV66264.1"/>
    <property type="molecule type" value="Genomic_DNA"/>
</dbReference>
<evidence type="ECO:0000313" key="2">
    <source>
        <dbReference type="EMBL" id="SFV66264.1"/>
    </source>
</evidence>
<evidence type="ECO:0000256" key="1">
    <source>
        <dbReference type="SAM" id="Phobius"/>
    </source>
</evidence>
<keyword evidence="1" id="KW-1133">Transmembrane helix</keyword>
<reference evidence="2" key="1">
    <citation type="submission" date="2016-10" db="EMBL/GenBank/DDBJ databases">
        <authorList>
            <person name="de Groot N.N."/>
        </authorList>
    </citation>
    <scope>NUCLEOTIDE SEQUENCE</scope>
</reference>
<protein>
    <submittedName>
        <fullName evidence="2">Uncharacterized protein</fullName>
    </submittedName>
</protein>